<dbReference type="InterPro" id="IPR001680">
    <property type="entry name" value="WD40_rpt"/>
</dbReference>
<evidence type="ECO:0000256" key="4">
    <source>
        <dbReference type="SAM" id="MobiDB-lite"/>
    </source>
</evidence>
<feature type="region of interest" description="Disordered" evidence="4">
    <location>
        <begin position="265"/>
        <end position="300"/>
    </location>
</feature>
<keyword evidence="6" id="KW-1185">Reference proteome</keyword>
<feature type="compositionally biased region" description="Basic and acidic residues" evidence="4">
    <location>
        <begin position="265"/>
        <end position="275"/>
    </location>
</feature>
<feature type="compositionally biased region" description="Basic and acidic residues" evidence="4">
    <location>
        <begin position="282"/>
        <end position="294"/>
    </location>
</feature>
<evidence type="ECO:0000313" key="6">
    <source>
        <dbReference type="Proteomes" id="UP001342314"/>
    </source>
</evidence>
<dbReference type="PANTHER" id="PTHR44472:SF1">
    <property type="entry name" value="DDB1 AND CUL4 ASSOCIATED FACTOR 4"/>
    <property type="match status" value="1"/>
</dbReference>
<reference evidence="5 6" key="1">
    <citation type="submission" date="2021-12" db="EMBL/GenBank/DDBJ databases">
        <title>High titer production of polyol ester of fatty acids by Rhodotorula paludigena BS15 towards product separation-free biomass refinery.</title>
        <authorList>
            <person name="Mano J."/>
            <person name="Ono H."/>
            <person name="Tanaka T."/>
            <person name="Naito K."/>
            <person name="Sushida H."/>
            <person name="Ike M."/>
            <person name="Tokuyasu K."/>
            <person name="Kitaoka M."/>
        </authorList>
    </citation>
    <scope>NUCLEOTIDE SEQUENCE [LARGE SCALE GENOMIC DNA]</scope>
    <source>
        <strain evidence="5 6">BS15</strain>
    </source>
</reference>
<dbReference type="PROSITE" id="PS50082">
    <property type="entry name" value="WD_REPEATS_2"/>
    <property type="match status" value="1"/>
</dbReference>
<comment type="caution">
    <text evidence="5">The sequence shown here is derived from an EMBL/GenBank/DDBJ whole genome shotgun (WGS) entry which is preliminary data.</text>
</comment>
<dbReference type="SUPFAM" id="SSF50978">
    <property type="entry name" value="WD40 repeat-like"/>
    <property type="match status" value="1"/>
</dbReference>
<dbReference type="PANTHER" id="PTHR44472">
    <property type="entry name" value="DDB1- AND CUL4-ASSOCIATED FACTOR 4-RELATED"/>
    <property type="match status" value="1"/>
</dbReference>
<proteinExistence type="predicted"/>
<sequence>MSAAPFALPGYVWDGARFYKAPASPARHTPASALRTASSAAAPHDRPESAGKKRKRARKPAQKGKGKLADPHPRADLANLGLGHWHSPARRDQLHHELRRASLERLSSVRTLYPDCIPVDDTILHLSFDDTAPATLRAGTSSGTIATGTLSRPPDELAWYPNDEEGWRTSWYCSSKVTSVKTSGNRFVSVTLSPRKTSLWTSAISPSLLALGCDRKVLLSSDPTRAQMDAYVTGGNRGDGTVFALDLDRDTVFAGTRKGTIHVFDRRASRARSEGPDGSSGSRRDERSTRDETQLHLSSPVTHVRHIKEQSYQLLAAGVDGFLGVFDLRFLPRPSASARHLSETRSRPVVELKGHVNSFTVDLGLDVWRDEWVVAAGQDKRIRLWSLRTGRLVYPSSPASPSSSSNGTFTSTSLPAALAHSVPAPPAANPTHPLERTSPAPIHALAFSPLDPLRLREPRYASALAAGAAQRGEGPGVDEGAGRARWGVPSLWVAEGAGVECFAVV</sequence>
<name>A0AAV5GJL0_9BASI</name>
<keyword evidence="2" id="KW-0677">Repeat</keyword>
<dbReference type="EMBL" id="BQKY01000012">
    <property type="protein sequence ID" value="GJN92795.1"/>
    <property type="molecule type" value="Genomic_DNA"/>
</dbReference>
<feature type="compositionally biased region" description="Low complexity" evidence="4">
    <location>
        <begin position="31"/>
        <end position="42"/>
    </location>
</feature>
<dbReference type="InterPro" id="IPR052254">
    <property type="entry name" value="CUL4-DDB1_E3_ligase_receptor"/>
</dbReference>
<protein>
    <recommendedName>
        <fullName evidence="7">WD40 repeat-like protein</fullName>
    </recommendedName>
</protein>
<keyword evidence="1 3" id="KW-0853">WD repeat</keyword>
<evidence type="ECO:0000313" key="5">
    <source>
        <dbReference type="EMBL" id="GJN92795.1"/>
    </source>
</evidence>
<dbReference type="InterPro" id="IPR036322">
    <property type="entry name" value="WD40_repeat_dom_sf"/>
</dbReference>
<dbReference type="GO" id="GO:0080008">
    <property type="term" value="C:Cul4-RING E3 ubiquitin ligase complex"/>
    <property type="evidence" value="ECO:0007669"/>
    <property type="project" value="TreeGrafter"/>
</dbReference>
<feature type="region of interest" description="Disordered" evidence="4">
    <location>
        <begin position="22"/>
        <end position="73"/>
    </location>
</feature>
<evidence type="ECO:0000256" key="1">
    <source>
        <dbReference type="ARBA" id="ARBA00022574"/>
    </source>
</evidence>
<gene>
    <name evidence="5" type="ORF">Rhopal_005833-T1</name>
</gene>
<evidence type="ECO:0000256" key="2">
    <source>
        <dbReference type="ARBA" id="ARBA00022737"/>
    </source>
</evidence>
<organism evidence="5 6">
    <name type="scientific">Rhodotorula paludigena</name>
    <dbReference type="NCBI Taxonomy" id="86838"/>
    <lineage>
        <taxon>Eukaryota</taxon>
        <taxon>Fungi</taxon>
        <taxon>Dikarya</taxon>
        <taxon>Basidiomycota</taxon>
        <taxon>Pucciniomycotina</taxon>
        <taxon>Microbotryomycetes</taxon>
        <taxon>Sporidiobolales</taxon>
        <taxon>Sporidiobolaceae</taxon>
        <taxon>Rhodotorula</taxon>
    </lineage>
</organism>
<feature type="repeat" description="WD" evidence="3">
    <location>
        <begin position="373"/>
        <end position="395"/>
    </location>
</feature>
<dbReference type="Proteomes" id="UP001342314">
    <property type="component" value="Unassembled WGS sequence"/>
</dbReference>
<feature type="compositionally biased region" description="Basic residues" evidence="4">
    <location>
        <begin position="52"/>
        <end position="66"/>
    </location>
</feature>
<dbReference type="InterPro" id="IPR015943">
    <property type="entry name" value="WD40/YVTN_repeat-like_dom_sf"/>
</dbReference>
<evidence type="ECO:0008006" key="7">
    <source>
        <dbReference type="Google" id="ProtNLM"/>
    </source>
</evidence>
<accession>A0AAV5GJL0</accession>
<evidence type="ECO:0000256" key="3">
    <source>
        <dbReference type="PROSITE-ProRule" id="PRU00221"/>
    </source>
</evidence>
<dbReference type="Gene3D" id="2.130.10.10">
    <property type="entry name" value="YVTN repeat-like/Quinoprotein amine dehydrogenase"/>
    <property type="match status" value="1"/>
</dbReference>
<dbReference type="AlphaFoldDB" id="A0AAV5GJL0"/>